<comment type="caution">
    <text evidence="1">The sequence shown here is derived from an EMBL/GenBank/DDBJ whole genome shotgun (WGS) entry which is preliminary data.</text>
</comment>
<name>A0A0L7B621_BIFBR</name>
<evidence type="ECO:0000313" key="2">
    <source>
        <dbReference type="Proteomes" id="UP000037193"/>
    </source>
</evidence>
<dbReference type="AlphaFoldDB" id="A0A0L7B621"/>
<evidence type="ECO:0008006" key="3">
    <source>
        <dbReference type="Google" id="ProtNLM"/>
    </source>
</evidence>
<reference evidence="1 2" key="1">
    <citation type="journal article" date="2015" name="Int J Genomics">
        <title>Comparative Genomics Revealed Genetic Diversity and Species/Strain-Level Differences in Carbohydrate Metabolism of Three Probiotic Bifidobacterial Species.</title>
        <authorList>
            <person name="Odamaki T."/>
            <person name="Horigome A."/>
            <person name="Sugahara H."/>
            <person name="Hashikura N."/>
            <person name="Minami J."/>
            <person name="Xiao J.Z."/>
            <person name="Abe F."/>
        </authorList>
    </citation>
    <scope>NUCLEOTIDE SEQUENCE [LARGE SCALE GENOMIC DNA]</scope>
    <source>
        <strain evidence="1 2">MCC 1128</strain>
    </source>
</reference>
<dbReference type="RefSeq" id="WP_025221585.1">
    <property type="nucleotide sequence ID" value="NZ_AVQD01000003.1"/>
</dbReference>
<evidence type="ECO:0000313" key="1">
    <source>
        <dbReference type="EMBL" id="KOA42946.1"/>
    </source>
</evidence>
<accession>A0A0L7B621</accession>
<dbReference type="EMBL" id="AVQD01000003">
    <property type="protein sequence ID" value="KOA42946.1"/>
    <property type="molecule type" value="Genomic_DNA"/>
</dbReference>
<sequence>MHDVIPKLTAKDRQRSLGRLAVWWIETFTLIGRGDAKGMRIRHSPEYFQFIIDCYALDRNGRRRFGQVFLARPKGCNKSGFAAEIAMFEAFGPCRFAGWAKGGETYTFLGKTYRYHKGEPMGRPVKSPLVVCLATAEEQTGEVYDTIYYNCTEGYLRFLAGDGMDAGKTRILWPKTGMEIRYSTAAARSKDGGLQTFVCFDEVHQYSNKRLRDLFDIMTQNLTKRGVAADPWYLMTTTMYQPGEDSVAERAFKTAHDLMEGRLRGWEDLLFDHRYADLALDDFADDGKLEHAIYEAYGSAMKSPDGKDYIFLPDGRMVPVGPDGRSAEGWSLRDEGVEPGPSKYGWCDLRRTVKKILDPAYDPNNAIRFYLNSLASAVDAWLTEDMIKSHAVHRDIVDKAIASRDLNQLNNAWQQVVSDTDEITLGFDGSVSDDSTALVGCRIRDGMLFLIKLEQKPDGPQGAKWRVDRDSFDGRVRWVFNHYNVVGMFADTDEWEPYIAQWELDYGDRLQVYPRSNGSHIRFPMNGYKRDVMSELKTMRAAFNEPMRTVSKYDEPDVTNIQLFADPRLIDHFRNGRRKDRPEGYLVFKETQNSPHKIDAAMAGLLAYRARDIYLGATVSNEEESFVPMRVW</sequence>
<organism evidence="1 2">
    <name type="scientific">Bifidobacterium breve MCC 1128</name>
    <dbReference type="NCBI Taxonomy" id="1365965"/>
    <lineage>
        <taxon>Bacteria</taxon>
        <taxon>Bacillati</taxon>
        <taxon>Actinomycetota</taxon>
        <taxon>Actinomycetes</taxon>
        <taxon>Bifidobacteriales</taxon>
        <taxon>Bifidobacteriaceae</taxon>
        <taxon>Bifidobacterium</taxon>
    </lineage>
</organism>
<dbReference type="Proteomes" id="UP000037193">
    <property type="component" value="Unassembled WGS sequence"/>
</dbReference>
<protein>
    <recommendedName>
        <fullName evidence="3">Terminase</fullName>
    </recommendedName>
</protein>
<dbReference type="PATRIC" id="fig|1365965.3.peg.383"/>
<proteinExistence type="predicted"/>
<gene>
    <name evidence="1" type="ORF">BBM1128_01900</name>
</gene>